<dbReference type="PATRIC" id="fig|220754.4.peg.2411"/>
<comment type="caution">
    <text evidence="1">The sequence shown here is derived from an EMBL/GenBank/DDBJ whole genome shotgun (WGS) entry which is preliminary data.</text>
</comment>
<proteinExistence type="predicted"/>
<organism evidence="1 2">
    <name type="scientific">Jeotgalibacillus campisalis</name>
    <dbReference type="NCBI Taxonomy" id="220754"/>
    <lineage>
        <taxon>Bacteria</taxon>
        <taxon>Bacillati</taxon>
        <taxon>Bacillota</taxon>
        <taxon>Bacilli</taxon>
        <taxon>Bacillales</taxon>
        <taxon>Caryophanaceae</taxon>
        <taxon>Jeotgalibacillus</taxon>
    </lineage>
</organism>
<dbReference type="Proteomes" id="UP000031972">
    <property type="component" value="Unassembled WGS sequence"/>
</dbReference>
<evidence type="ECO:0000313" key="2">
    <source>
        <dbReference type="Proteomes" id="UP000031972"/>
    </source>
</evidence>
<dbReference type="AlphaFoldDB" id="A0A0C2RZ61"/>
<dbReference type="RefSeq" id="WP_041058519.1">
    <property type="nucleotide sequence ID" value="NZ_JXRR01000015.1"/>
</dbReference>
<sequence>MEKHSDVSWKEDQVMVQLHHSVDHAAEAVGQAYTNPTKERINDAFEKIEKAERSCKNAIESRGSSEPVLELQTKLAKSKDELNQLH</sequence>
<name>A0A0C2RZ61_9BACL</name>
<dbReference type="EMBL" id="JXRR01000015">
    <property type="protein sequence ID" value="KIL47074.1"/>
    <property type="molecule type" value="Genomic_DNA"/>
</dbReference>
<accession>A0A0C2RZ61</accession>
<reference evidence="1 2" key="1">
    <citation type="submission" date="2015-01" db="EMBL/GenBank/DDBJ databases">
        <title>Jeotgalibacillus campisalis genome sequencing.</title>
        <authorList>
            <person name="Goh K.M."/>
            <person name="Chan K.-G."/>
            <person name="Yaakop A.S."/>
            <person name="Ee R."/>
            <person name="Gan H.M."/>
            <person name="Chan C.S."/>
        </authorList>
    </citation>
    <scope>NUCLEOTIDE SEQUENCE [LARGE SCALE GENOMIC DNA]</scope>
    <source>
        <strain evidence="1 2">SF-57</strain>
    </source>
</reference>
<gene>
    <name evidence="1" type="ORF">KR50_23960</name>
</gene>
<keyword evidence="2" id="KW-1185">Reference proteome</keyword>
<evidence type="ECO:0000313" key="1">
    <source>
        <dbReference type="EMBL" id="KIL47074.1"/>
    </source>
</evidence>
<dbReference type="OrthoDB" id="2932110at2"/>
<protein>
    <submittedName>
        <fullName evidence="1">Uncharacterized protein</fullName>
    </submittedName>
</protein>